<feature type="compositionally biased region" description="Low complexity" evidence="2">
    <location>
        <begin position="52"/>
        <end position="63"/>
    </location>
</feature>
<dbReference type="InterPro" id="IPR009628">
    <property type="entry name" value="Phage_tape_measure_N"/>
</dbReference>
<organism evidence="4 5">
    <name type="scientific">Luteimonas fraxinea</name>
    <dbReference type="NCBI Taxonomy" id="2901869"/>
    <lineage>
        <taxon>Bacteria</taxon>
        <taxon>Pseudomonadati</taxon>
        <taxon>Pseudomonadota</taxon>
        <taxon>Gammaproteobacteria</taxon>
        <taxon>Lysobacterales</taxon>
        <taxon>Lysobacteraceae</taxon>
        <taxon>Luteimonas</taxon>
    </lineage>
</organism>
<evidence type="ECO:0000313" key="4">
    <source>
        <dbReference type="EMBL" id="MCD9097041.1"/>
    </source>
</evidence>
<evidence type="ECO:0000259" key="3">
    <source>
        <dbReference type="Pfam" id="PF06791"/>
    </source>
</evidence>
<feature type="compositionally biased region" description="Polar residues" evidence="2">
    <location>
        <begin position="37"/>
        <end position="51"/>
    </location>
</feature>
<feature type="coiled-coil region" evidence="1">
    <location>
        <begin position="811"/>
        <end position="838"/>
    </location>
</feature>
<sequence length="1142" mass="121868">MARGNNRDFEIDFRARADFSAVERESTRSAGAIDKITQATKRANDEMSQSRGPAAASAGPTAAEAEAVGDLNTALQANVASRDAQLRAIRATQQAISSEIASIGELHEQLDRGARSFDDLADTEARLDAAMARGLITAEEYDAALVKLDKDASRLQKTQEQGDAVLGRTVARYDKAGAGLQRLARDEAALKRAVDEGRISREQYNRAMSTIDVERVRLTNLRQGAEQTSRAMRGLNFESREVQRNLTQLLTYGATGNFGMAGNQILQLGNQAGASRLLISGLGLSMAATAGTAGILGVAFTTAYLQMRAFDTAIIASGDSLGITRGQMLGIVDDVGELSGSYGDADASVQQLTRSGAVAADSLEAATRGAASLAELTGDSIESTTQKVIALAKAPSAQLIELNKQYHFLTAEVLEHVISLEKQGRAHDAAREAIEYFASVHAQRVQEARAGAGSLERAWLAVRNQLRGAWRELQNIGRLDAEARIAAGSRGIESREKNIELIERQVRVGVRSREQADELIAIEQRAIEVQRERINGWQIMKEDIDATAKAEAEQQQVHDKGVEAVDNINRALTAGQTKTEQLAKATADLRKEFLALREANPDSGLLADVVFGADGSISGGAFDKAVAGFADKFKERKAPRSDAQQAEESARRAVVAIRQQIASLDELQEGQTKAGEAAKARFDTEQGQYRLASAATKRALVEQAELLDTERRRVETAKVLANAQMEILRMEGRSGEALDIELKREFAVTIYDLERRADASGLAIMQNLFGARKARAALADLATEFQRVDGQLQREAQRINIEQEAGLISQYQAQERLLELRQRELAFLQQQIPLLEQQAAVLKDPEVLARLEEMKLRLFELQQQAGILATTFRNSFEQGLGDALYNLATGTTDLRGAMLGLVQDVTQGMARLASQQLASMATAKLMQSLFKQSGGPDLAAPDPAQAAAAGAAYAAPITLAGTVLNGAAASLGVAGTALTTSGPVLGASAAAMSIAAAQLQSAANALLVANSIGAASGFADGGFTGAGGKYQVAGVVHRGEYVMPQETVARYGVAAMQAIHAGRAQFADIGPFQNIAAASPQYGFADGGLATNPIPAPQMNLRLVNAIDGQALMEDYIDSPAGEKVLKNFIGRNRGFIKATVS</sequence>
<evidence type="ECO:0000313" key="5">
    <source>
        <dbReference type="Proteomes" id="UP001430360"/>
    </source>
</evidence>
<keyword evidence="1" id="KW-0175">Coiled coil</keyword>
<reference evidence="4" key="2">
    <citation type="journal article" date="2022" name="Syst. Appl. Microbiol.">
        <title>Physiological and genomic characterisation of Luteimonas fraxinea sp. nov., a bacterial species associated with trees tolerant to ash dieback.</title>
        <authorList>
            <person name="Ulrich K."/>
            <person name="Becker R."/>
            <person name="Behrendt U."/>
            <person name="Kube M."/>
            <person name="Schneck V."/>
            <person name="Ulrich A."/>
        </authorList>
    </citation>
    <scope>NUCLEOTIDE SEQUENCE</scope>
    <source>
        <strain evidence="4">A1P009</strain>
    </source>
</reference>
<accession>A0ABS8UBZ8</accession>
<name>A0ABS8UBZ8_9GAMM</name>
<protein>
    <submittedName>
        <fullName evidence="4">Phage tail length tape measure family protein</fullName>
    </submittedName>
</protein>
<feature type="region of interest" description="Disordered" evidence="2">
    <location>
        <begin position="20"/>
        <end position="63"/>
    </location>
</feature>
<feature type="domain" description="Bacteriophage tail tape measure N-terminal" evidence="3">
    <location>
        <begin position="225"/>
        <end position="417"/>
    </location>
</feature>
<reference evidence="4" key="1">
    <citation type="submission" date="2021-12" db="EMBL/GenBank/DDBJ databases">
        <authorList>
            <person name="Ulrich A."/>
        </authorList>
    </citation>
    <scope>NUCLEOTIDE SEQUENCE</scope>
    <source>
        <strain evidence="4">A1P009</strain>
    </source>
</reference>
<keyword evidence="5" id="KW-1185">Reference proteome</keyword>
<dbReference type="Pfam" id="PF06791">
    <property type="entry name" value="TMP_2"/>
    <property type="match status" value="1"/>
</dbReference>
<dbReference type="Proteomes" id="UP001430360">
    <property type="component" value="Unassembled WGS sequence"/>
</dbReference>
<evidence type="ECO:0000256" key="2">
    <source>
        <dbReference type="SAM" id="MobiDB-lite"/>
    </source>
</evidence>
<comment type="caution">
    <text evidence="4">The sequence shown here is derived from an EMBL/GenBank/DDBJ whole genome shotgun (WGS) entry which is preliminary data.</text>
</comment>
<dbReference type="RefSeq" id="WP_232135976.1">
    <property type="nucleotide sequence ID" value="NZ_JAJQKU010000002.1"/>
</dbReference>
<proteinExistence type="predicted"/>
<dbReference type="EMBL" id="JAJQKU010000002">
    <property type="protein sequence ID" value="MCD9097041.1"/>
    <property type="molecule type" value="Genomic_DNA"/>
</dbReference>
<gene>
    <name evidence="4" type="ORF">LTT95_08825</name>
</gene>
<evidence type="ECO:0000256" key="1">
    <source>
        <dbReference type="SAM" id="Coils"/>
    </source>
</evidence>